<dbReference type="PANTHER" id="PTHR47506">
    <property type="entry name" value="TRANSCRIPTIONAL REGULATORY PROTEIN"/>
    <property type="match status" value="1"/>
</dbReference>
<sequence>MARRQDPTRGPRAAMIDGAITLMRERGVAATSFAEVLSRSGAPRGSVYHHFPNGKSQLIEEATTSASKWVGTGIDRILDASDTVGALRALVDIWRSGLESSRYEQGCPIAAAALGTERGARIIAGTSFDSWCAVLATKLIGEGVPEERAGSIAVLIVSSLEGALILAQAQESSAPLDAVVDELELLCRSAVHPAT</sequence>
<gene>
    <name evidence="6" type="ORF">ACFSJG_09930</name>
</gene>
<name>A0ABW4P474_9NOCA</name>
<dbReference type="PANTHER" id="PTHR47506:SF3">
    <property type="entry name" value="HTH-TYPE TRANSCRIPTIONAL REGULATOR LMRA"/>
    <property type="match status" value="1"/>
</dbReference>
<keyword evidence="1" id="KW-0805">Transcription regulation</keyword>
<evidence type="ECO:0000256" key="1">
    <source>
        <dbReference type="ARBA" id="ARBA00023015"/>
    </source>
</evidence>
<accession>A0ABW4P474</accession>
<dbReference type="EMBL" id="JBHUFB010000009">
    <property type="protein sequence ID" value="MFD1812532.1"/>
    <property type="molecule type" value="Genomic_DNA"/>
</dbReference>
<evidence type="ECO:0000259" key="5">
    <source>
        <dbReference type="PROSITE" id="PS50977"/>
    </source>
</evidence>
<reference evidence="7" key="1">
    <citation type="journal article" date="2019" name="Int. J. Syst. Evol. Microbiol.">
        <title>The Global Catalogue of Microorganisms (GCM) 10K type strain sequencing project: providing services to taxonomists for standard genome sequencing and annotation.</title>
        <authorList>
            <consortium name="The Broad Institute Genomics Platform"/>
            <consortium name="The Broad Institute Genome Sequencing Center for Infectious Disease"/>
            <person name="Wu L."/>
            <person name="Ma J."/>
        </authorList>
    </citation>
    <scope>NUCLEOTIDE SEQUENCE [LARGE SCALE GENOMIC DNA]</scope>
    <source>
        <strain evidence="7">DT72</strain>
    </source>
</reference>
<keyword evidence="2 4" id="KW-0238">DNA-binding</keyword>
<comment type="caution">
    <text evidence="6">The sequence shown here is derived from an EMBL/GenBank/DDBJ whole genome shotgun (WGS) entry which is preliminary data.</text>
</comment>
<evidence type="ECO:0000256" key="3">
    <source>
        <dbReference type="ARBA" id="ARBA00023163"/>
    </source>
</evidence>
<evidence type="ECO:0000256" key="4">
    <source>
        <dbReference type="PROSITE-ProRule" id="PRU00335"/>
    </source>
</evidence>
<dbReference type="PROSITE" id="PS50977">
    <property type="entry name" value="HTH_TETR_2"/>
    <property type="match status" value="1"/>
</dbReference>
<evidence type="ECO:0000313" key="6">
    <source>
        <dbReference type="EMBL" id="MFD1812532.1"/>
    </source>
</evidence>
<feature type="DNA-binding region" description="H-T-H motif" evidence="4">
    <location>
        <begin position="32"/>
        <end position="51"/>
    </location>
</feature>
<organism evidence="6 7">
    <name type="scientific">Rhodococcus gannanensis</name>
    <dbReference type="NCBI Taxonomy" id="1960308"/>
    <lineage>
        <taxon>Bacteria</taxon>
        <taxon>Bacillati</taxon>
        <taxon>Actinomycetota</taxon>
        <taxon>Actinomycetes</taxon>
        <taxon>Mycobacteriales</taxon>
        <taxon>Nocardiaceae</taxon>
        <taxon>Rhodococcus</taxon>
    </lineage>
</organism>
<dbReference type="SUPFAM" id="SSF48498">
    <property type="entry name" value="Tetracyclin repressor-like, C-terminal domain"/>
    <property type="match status" value="1"/>
</dbReference>
<dbReference type="PRINTS" id="PR00455">
    <property type="entry name" value="HTHTETR"/>
</dbReference>
<protein>
    <submittedName>
        <fullName evidence="6">TetR/AcrR family transcriptional regulator</fullName>
    </submittedName>
</protein>
<dbReference type="InterPro" id="IPR054156">
    <property type="entry name" value="YxaF_TetR_C"/>
</dbReference>
<dbReference type="Gene3D" id="1.10.357.10">
    <property type="entry name" value="Tetracycline Repressor, domain 2"/>
    <property type="match status" value="1"/>
</dbReference>
<evidence type="ECO:0000313" key="7">
    <source>
        <dbReference type="Proteomes" id="UP001597286"/>
    </source>
</evidence>
<dbReference type="InterPro" id="IPR001647">
    <property type="entry name" value="HTH_TetR"/>
</dbReference>
<feature type="domain" description="HTH tetR-type" evidence="5">
    <location>
        <begin position="9"/>
        <end position="69"/>
    </location>
</feature>
<dbReference type="RefSeq" id="WP_378485033.1">
    <property type="nucleotide sequence ID" value="NZ_JBHUFB010000009.1"/>
</dbReference>
<dbReference type="Proteomes" id="UP001597286">
    <property type="component" value="Unassembled WGS sequence"/>
</dbReference>
<dbReference type="Pfam" id="PF00440">
    <property type="entry name" value="TetR_N"/>
    <property type="match status" value="1"/>
</dbReference>
<dbReference type="Pfam" id="PF21993">
    <property type="entry name" value="TetR_C_13_2"/>
    <property type="match status" value="1"/>
</dbReference>
<keyword evidence="7" id="KW-1185">Reference proteome</keyword>
<dbReference type="SUPFAM" id="SSF46689">
    <property type="entry name" value="Homeodomain-like"/>
    <property type="match status" value="1"/>
</dbReference>
<dbReference type="InterPro" id="IPR009057">
    <property type="entry name" value="Homeodomain-like_sf"/>
</dbReference>
<proteinExistence type="predicted"/>
<keyword evidence="3" id="KW-0804">Transcription</keyword>
<evidence type="ECO:0000256" key="2">
    <source>
        <dbReference type="ARBA" id="ARBA00023125"/>
    </source>
</evidence>
<dbReference type="InterPro" id="IPR036271">
    <property type="entry name" value="Tet_transcr_reg_TetR-rel_C_sf"/>
</dbReference>